<dbReference type="EMBL" id="BAABME010008412">
    <property type="protein sequence ID" value="GAA0173035.1"/>
    <property type="molecule type" value="Genomic_DNA"/>
</dbReference>
<dbReference type="Pfam" id="PF05699">
    <property type="entry name" value="Dimer_Tnp_hAT"/>
    <property type="match status" value="1"/>
</dbReference>
<proteinExistence type="predicted"/>
<dbReference type="Proteomes" id="UP001454036">
    <property type="component" value="Unassembled WGS sequence"/>
</dbReference>
<protein>
    <recommendedName>
        <fullName evidence="1">HAT C-terminal dimerisation domain-containing protein</fullName>
    </recommendedName>
</protein>
<evidence type="ECO:0000313" key="3">
    <source>
        <dbReference type="Proteomes" id="UP001454036"/>
    </source>
</evidence>
<dbReference type="GO" id="GO:0046983">
    <property type="term" value="F:protein dimerization activity"/>
    <property type="evidence" value="ECO:0007669"/>
    <property type="project" value="InterPro"/>
</dbReference>
<keyword evidence="3" id="KW-1185">Reference proteome</keyword>
<feature type="domain" description="HAT C-terminal dimerisation" evidence="1">
    <location>
        <begin position="129"/>
        <end position="217"/>
    </location>
</feature>
<dbReference type="InterPro" id="IPR008906">
    <property type="entry name" value="HATC_C_dom"/>
</dbReference>
<name>A0AAV3R9P4_LITER</name>
<gene>
    <name evidence="2" type="ORF">LIER_26736</name>
</gene>
<evidence type="ECO:0000313" key="2">
    <source>
        <dbReference type="EMBL" id="GAA0173035.1"/>
    </source>
</evidence>
<organism evidence="2 3">
    <name type="scientific">Lithospermum erythrorhizon</name>
    <name type="common">Purple gromwell</name>
    <name type="synonym">Lithospermum officinale var. erythrorhizon</name>
    <dbReference type="NCBI Taxonomy" id="34254"/>
    <lineage>
        <taxon>Eukaryota</taxon>
        <taxon>Viridiplantae</taxon>
        <taxon>Streptophyta</taxon>
        <taxon>Embryophyta</taxon>
        <taxon>Tracheophyta</taxon>
        <taxon>Spermatophyta</taxon>
        <taxon>Magnoliopsida</taxon>
        <taxon>eudicotyledons</taxon>
        <taxon>Gunneridae</taxon>
        <taxon>Pentapetalae</taxon>
        <taxon>asterids</taxon>
        <taxon>lamiids</taxon>
        <taxon>Boraginales</taxon>
        <taxon>Boraginaceae</taxon>
        <taxon>Boraginoideae</taxon>
        <taxon>Lithospermeae</taxon>
        <taxon>Lithospermum</taxon>
    </lineage>
</organism>
<evidence type="ECO:0000259" key="1">
    <source>
        <dbReference type="Pfam" id="PF05699"/>
    </source>
</evidence>
<accession>A0AAV3R9P4</accession>
<dbReference type="AlphaFoldDB" id="A0AAV3R9P4"/>
<dbReference type="PANTHER" id="PTHR45749:SF35">
    <property type="entry name" value="AC-LIKE TRANSPOSASE-RELATED"/>
    <property type="match status" value="1"/>
</dbReference>
<dbReference type="PANTHER" id="PTHR45749">
    <property type="match status" value="1"/>
</dbReference>
<sequence length="243" mass="28565">MLCYFFENFRNDGYEKSLETARKVASDMNVDPIFRTKRPICRKKQFDENDENEELQYLDESFRINYFLVVVDMTIASLKERFEQLKIFESIFGFLYDSDKLKSLNDSELRDCCILLKNMLSHNDSSDIDLNDLFSELRVLRMTLSDKPMTAVQILEFVRSADCYPNISITYRIFLTMPVSVASAERSFSKLKLIKTYLSSTMSQERLNYIATLCIEKEKLEDIDIDTIVDDCAFTNIRRKHIL</sequence>
<reference evidence="2 3" key="1">
    <citation type="submission" date="2024-01" db="EMBL/GenBank/DDBJ databases">
        <title>The complete chloroplast genome sequence of Lithospermum erythrorhizon: insights into the phylogenetic relationship among Boraginaceae species and the maternal lineages of purple gromwells.</title>
        <authorList>
            <person name="Okada T."/>
            <person name="Watanabe K."/>
        </authorList>
    </citation>
    <scope>NUCLEOTIDE SEQUENCE [LARGE SCALE GENOMIC DNA]</scope>
</reference>
<comment type="caution">
    <text evidence="2">The sequence shown here is derived from an EMBL/GenBank/DDBJ whole genome shotgun (WGS) entry which is preliminary data.</text>
</comment>